<keyword evidence="8" id="KW-0406">Ion transport</keyword>
<dbReference type="EMBL" id="LMZQ01000001">
    <property type="protein sequence ID" value="KRT17967.1"/>
    <property type="molecule type" value="Genomic_DNA"/>
</dbReference>
<evidence type="ECO:0000256" key="11">
    <source>
        <dbReference type="ARBA" id="ARBA00023237"/>
    </source>
</evidence>
<dbReference type="OrthoDB" id="9782587at2"/>
<dbReference type="RefSeq" id="WP_057930596.1">
    <property type="nucleotide sequence ID" value="NZ_LMZQ01000001.1"/>
</dbReference>
<dbReference type="AlphaFoldDB" id="A0A0T5VW23"/>
<keyword evidence="18" id="KW-1185">Reference proteome</keyword>
<feature type="domain" description="TonB-dependent receptor-like beta-barrel" evidence="15">
    <location>
        <begin position="362"/>
        <end position="901"/>
    </location>
</feature>
<evidence type="ECO:0000256" key="3">
    <source>
        <dbReference type="ARBA" id="ARBA00022452"/>
    </source>
</evidence>
<feature type="chain" id="PRO_5006665844" description="TonB-dependent receptor" evidence="14">
    <location>
        <begin position="30"/>
        <end position="959"/>
    </location>
</feature>
<keyword evidence="4" id="KW-0410">Iron transport</keyword>
<dbReference type="GO" id="GO:0009279">
    <property type="term" value="C:cell outer membrane"/>
    <property type="evidence" value="ECO:0007669"/>
    <property type="project" value="UniProtKB-SubCell"/>
</dbReference>
<evidence type="ECO:0000259" key="16">
    <source>
        <dbReference type="Pfam" id="PF07715"/>
    </source>
</evidence>
<keyword evidence="10 12" id="KW-0472">Membrane</keyword>
<keyword evidence="3 12" id="KW-1134">Transmembrane beta strand</keyword>
<dbReference type="SUPFAM" id="SSF49464">
    <property type="entry name" value="Carboxypeptidase regulatory domain-like"/>
    <property type="match status" value="1"/>
</dbReference>
<feature type="signal peptide" evidence="14">
    <location>
        <begin position="1"/>
        <end position="29"/>
    </location>
</feature>
<dbReference type="Gene3D" id="2.40.170.20">
    <property type="entry name" value="TonB-dependent receptor, beta-barrel domain"/>
    <property type="match status" value="1"/>
</dbReference>
<dbReference type="Pfam" id="PF13715">
    <property type="entry name" value="CarbopepD_reg_2"/>
    <property type="match status" value="1"/>
</dbReference>
<dbReference type="InterPro" id="IPR008969">
    <property type="entry name" value="CarboxyPept-like_regulatory"/>
</dbReference>
<dbReference type="Pfam" id="PF07715">
    <property type="entry name" value="Plug"/>
    <property type="match status" value="1"/>
</dbReference>
<dbReference type="InterPro" id="IPR000531">
    <property type="entry name" value="Beta-barrel_TonB"/>
</dbReference>
<accession>A0A0T5VW23</accession>
<feature type="domain" description="TonB-dependent receptor plug" evidence="16">
    <location>
        <begin position="126"/>
        <end position="241"/>
    </location>
</feature>
<dbReference type="InterPro" id="IPR037066">
    <property type="entry name" value="Plug_dom_sf"/>
</dbReference>
<dbReference type="Gene3D" id="2.60.40.1120">
    <property type="entry name" value="Carboxypeptidase-like, regulatory domain"/>
    <property type="match status" value="1"/>
</dbReference>
<evidence type="ECO:0000256" key="5">
    <source>
        <dbReference type="ARBA" id="ARBA00022692"/>
    </source>
</evidence>
<dbReference type="Proteomes" id="UP000051950">
    <property type="component" value="Unassembled WGS sequence"/>
</dbReference>
<evidence type="ECO:0000256" key="8">
    <source>
        <dbReference type="ARBA" id="ARBA00023065"/>
    </source>
</evidence>
<dbReference type="PANTHER" id="PTHR32552">
    <property type="entry name" value="FERRICHROME IRON RECEPTOR-RELATED"/>
    <property type="match status" value="1"/>
</dbReference>
<evidence type="ECO:0000259" key="15">
    <source>
        <dbReference type="Pfam" id="PF00593"/>
    </source>
</evidence>
<protein>
    <recommendedName>
        <fullName evidence="19">TonB-dependent receptor</fullName>
    </recommendedName>
</protein>
<dbReference type="SUPFAM" id="SSF56935">
    <property type="entry name" value="Porins"/>
    <property type="match status" value="1"/>
</dbReference>
<proteinExistence type="inferred from homology"/>
<dbReference type="InterPro" id="IPR012910">
    <property type="entry name" value="Plug_dom"/>
</dbReference>
<reference evidence="17 18" key="1">
    <citation type="submission" date="2015-11" db="EMBL/GenBank/DDBJ databases">
        <title>Sequence of Pedobacter ginsenosidimutans.</title>
        <authorList>
            <person name="Carson E."/>
            <person name="Keyser V."/>
            <person name="Newman J."/>
            <person name="Miller J."/>
        </authorList>
    </citation>
    <scope>NUCLEOTIDE SEQUENCE [LARGE SCALE GENOMIC DNA]</scope>
    <source>
        <strain evidence="17 18">KACC 14530</strain>
    </source>
</reference>
<comment type="caution">
    <text evidence="17">The sequence shown here is derived from an EMBL/GenBank/DDBJ whole genome shotgun (WGS) entry which is preliminary data.</text>
</comment>
<gene>
    <name evidence="17" type="ORF">ASU31_01350</name>
</gene>
<dbReference type="PANTHER" id="PTHR32552:SF89">
    <property type="entry name" value="CATECHOLATE SIDEROPHORE RECEPTOR FIU"/>
    <property type="match status" value="1"/>
</dbReference>
<keyword evidence="7" id="KW-0408">Iron</keyword>
<keyword evidence="9 13" id="KW-0798">TonB box</keyword>
<evidence type="ECO:0000256" key="14">
    <source>
        <dbReference type="SAM" id="SignalP"/>
    </source>
</evidence>
<evidence type="ECO:0000256" key="7">
    <source>
        <dbReference type="ARBA" id="ARBA00023004"/>
    </source>
</evidence>
<evidence type="ECO:0000256" key="6">
    <source>
        <dbReference type="ARBA" id="ARBA00022729"/>
    </source>
</evidence>
<organism evidence="17 18">
    <name type="scientific">Pedobacter ginsenosidimutans</name>
    <dbReference type="NCBI Taxonomy" id="687842"/>
    <lineage>
        <taxon>Bacteria</taxon>
        <taxon>Pseudomonadati</taxon>
        <taxon>Bacteroidota</taxon>
        <taxon>Sphingobacteriia</taxon>
        <taxon>Sphingobacteriales</taxon>
        <taxon>Sphingobacteriaceae</taxon>
        <taxon>Pedobacter</taxon>
    </lineage>
</organism>
<keyword evidence="11 12" id="KW-0998">Cell outer membrane</keyword>
<evidence type="ECO:0008006" key="19">
    <source>
        <dbReference type="Google" id="ProtNLM"/>
    </source>
</evidence>
<dbReference type="GO" id="GO:0015344">
    <property type="term" value="F:siderophore uptake transmembrane transporter activity"/>
    <property type="evidence" value="ECO:0007669"/>
    <property type="project" value="TreeGrafter"/>
</dbReference>
<sequence>MKRKLHNNLNYGKLFMLLAMLLFAGICNAQTNTFSGKVTDEQGNAIPGASIKLKITGRSTTTDQNGEFVFANISAPKETATVSFLGFITREIALLANAKAVIRMTTAVNTMDEVVVTGMFDKRKRIDASVAITTLNSAQIERTVPASAADLLKNAPGVFVNSSNGEIRNSVASRGITAGSQDGSFGYEYVSMQEDGIPVTNITYFSYGPDFFLRPDATLARLEAVRGGTASVTAANAPGGIFNYVSKTGGNTFEGELRTKYGFQGSDGGNPLARVDLDLGGPIKDNWFYNIGGFYRYDQTGRYPGYPINKGGQIKANLLKKYKTGSLKIIGKYLHDKNGYAQLLPTNSFSDPKPSEGFDIFSTILMPKFDFTSPRYIGGGDISLNPANVVESKYKSIGALWEQQLGKGWSLSNAFRYSRNDINYSTTNGSIMSGTDFSSYFLLSGMTGLGFGNYSFKDAKTGAELMSINAAPGPGGLPAYTIVKDVLPGQGVSPHSLYFSVLGSYENQVNEVINQFAVNKKLKNMSFNAGMYYGRSKAHRFSGINGVALGTIENRPKLVNLTFTGSTLGGTTGLHQVTNAEGIAQANGDTGGFLDFNVTQAQYAFFFSQTWSLTDKLTFDWGGRYETAKVEAHNQRTYFKTGLQGGTDNDPKTFFNNNTLDRISSVEFEKRLNTFSFSGALNYKFNDNTAVYTRYSRGKKSPDMDVYFAANRPETVALLNPEVRTTEQVELGLKARRKDLDLFITPFYSMLSGVPNGSIFTNADATLYTTPSLYSKYRTFGIEIEGDYNLTKTLSLRAVATFQRSKIVEAEYWVANGPGMADDTKISYSGNETDNNARIISRITPTYHNNKLYLFLTWSYLGKRQANAPNVFYLPSFSNFDIGAGYNLTRKITLSANINNLFNNYQVMSWARPGNLLTQLSGAGSFNKAQFDAAVANNTPYFTISNPPRAYYLTASYKF</sequence>
<evidence type="ECO:0000256" key="13">
    <source>
        <dbReference type="RuleBase" id="RU003357"/>
    </source>
</evidence>
<evidence type="ECO:0000313" key="17">
    <source>
        <dbReference type="EMBL" id="KRT17967.1"/>
    </source>
</evidence>
<evidence type="ECO:0000256" key="12">
    <source>
        <dbReference type="PROSITE-ProRule" id="PRU01360"/>
    </source>
</evidence>
<name>A0A0T5VW23_9SPHI</name>
<evidence type="ECO:0000313" key="18">
    <source>
        <dbReference type="Proteomes" id="UP000051950"/>
    </source>
</evidence>
<evidence type="ECO:0000256" key="1">
    <source>
        <dbReference type="ARBA" id="ARBA00004571"/>
    </source>
</evidence>
<dbReference type="InterPro" id="IPR036942">
    <property type="entry name" value="Beta-barrel_TonB_sf"/>
</dbReference>
<evidence type="ECO:0000256" key="9">
    <source>
        <dbReference type="ARBA" id="ARBA00023077"/>
    </source>
</evidence>
<dbReference type="InterPro" id="IPR039426">
    <property type="entry name" value="TonB-dep_rcpt-like"/>
</dbReference>
<comment type="subcellular location">
    <subcellularLocation>
        <location evidence="1 12">Cell outer membrane</location>
        <topology evidence="1 12">Multi-pass membrane protein</topology>
    </subcellularLocation>
</comment>
<dbReference type="Gene3D" id="2.170.130.10">
    <property type="entry name" value="TonB-dependent receptor, plug domain"/>
    <property type="match status" value="1"/>
</dbReference>
<evidence type="ECO:0000256" key="2">
    <source>
        <dbReference type="ARBA" id="ARBA00022448"/>
    </source>
</evidence>
<keyword evidence="2 12" id="KW-0813">Transport</keyword>
<dbReference type="STRING" id="687842.ASU31_01350"/>
<keyword evidence="6 14" id="KW-0732">Signal</keyword>
<dbReference type="Pfam" id="PF00593">
    <property type="entry name" value="TonB_dep_Rec_b-barrel"/>
    <property type="match status" value="1"/>
</dbReference>
<dbReference type="PROSITE" id="PS52016">
    <property type="entry name" value="TONB_DEPENDENT_REC_3"/>
    <property type="match status" value="1"/>
</dbReference>
<evidence type="ECO:0000256" key="4">
    <source>
        <dbReference type="ARBA" id="ARBA00022496"/>
    </source>
</evidence>
<evidence type="ECO:0000256" key="10">
    <source>
        <dbReference type="ARBA" id="ARBA00023136"/>
    </source>
</evidence>
<comment type="similarity">
    <text evidence="12 13">Belongs to the TonB-dependent receptor family.</text>
</comment>
<keyword evidence="5 12" id="KW-0812">Transmembrane</keyword>